<dbReference type="OMA" id="FFHKQIS"/>
<protein>
    <recommendedName>
        <fullName evidence="4">HTH La-type RNA-binding domain-containing protein</fullName>
    </recommendedName>
</protein>
<dbReference type="GO" id="GO:0009658">
    <property type="term" value="P:chloroplast organization"/>
    <property type="evidence" value="ECO:0007669"/>
    <property type="project" value="TreeGrafter"/>
</dbReference>
<dbReference type="InterPro" id="IPR044673">
    <property type="entry name" value="DCL-like"/>
</dbReference>
<dbReference type="EMBL" id="CDMY01000455">
    <property type="protein sequence ID" value="CEM14172.1"/>
    <property type="molecule type" value="Genomic_DNA"/>
</dbReference>
<gene>
    <name evidence="5" type="ORF">Vbra_21314</name>
</gene>
<dbReference type="SUPFAM" id="SSF46785">
    <property type="entry name" value="Winged helix' DNA-binding domain"/>
    <property type="match status" value="1"/>
</dbReference>
<feature type="region of interest" description="Disordered" evidence="3">
    <location>
        <begin position="381"/>
        <end position="431"/>
    </location>
</feature>
<dbReference type="InterPro" id="IPR036388">
    <property type="entry name" value="WH-like_DNA-bd_sf"/>
</dbReference>
<proteinExistence type="predicted"/>
<dbReference type="PROSITE" id="PS50961">
    <property type="entry name" value="HTH_LA"/>
    <property type="match status" value="1"/>
</dbReference>
<evidence type="ECO:0000313" key="5">
    <source>
        <dbReference type="EMBL" id="CEM14172.1"/>
    </source>
</evidence>
<dbReference type="InParanoid" id="A0A0G4FKC8"/>
<dbReference type="GO" id="GO:1901259">
    <property type="term" value="P:chloroplast rRNA processing"/>
    <property type="evidence" value="ECO:0007669"/>
    <property type="project" value="TreeGrafter"/>
</dbReference>
<dbReference type="PhylomeDB" id="A0A0G4FKC8"/>
<evidence type="ECO:0000256" key="1">
    <source>
        <dbReference type="ARBA" id="ARBA00022884"/>
    </source>
</evidence>
<evidence type="ECO:0000256" key="2">
    <source>
        <dbReference type="PROSITE-ProRule" id="PRU00332"/>
    </source>
</evidence>
<keyword evidence="6" id="KW-1185">Reference proteome</keyword>
<sequence length="431" mass="47166">MAANEGPEVNVEANVTDEKDEGKRAADAPAEDEPADKKAKLDDGTAAPKVSVNMGEVRRQVEYYLSDQNLRQDKFFHEKISSANDGWLDMKLILECPRMKLLKATKENVLEALKGSHLEIKDNETGCAVRRLTPLPTLVPRSERKQKNEPGNVRYSAHLGGVVLSIKDIPEEVSWNAVRDRLGDRVKPQGGKVEFATQVKTENSESVLLCSPFDGDVDFLDGLKIDLAGRECEAKVLYGDALKKGIKDIPPHLIKKREKAAMKRRQAQGQGKGGGQISLAGQSFGSVNKLRNRLKGVIASHPDNKPMNKDSSDYKLVVALLDYHPRADEKKKEMTGIKVDVKDFDGQKSRCFHVIRTDGTSEDFSYTKCMSEYERRLKEDTPAAAAAAAALPADAKPGDTNANNPAAANADAEEEGENGKNGQDDNGRGAD</sequence>
<dbReference type="CDD" id="cd07323">
    <property type="entry name" value="LAM"/>
    <property type="match status" value="1"/>
</dbReference>
<reference evidence="5 6" key="1">
    <citation type="submission" date="2014-11" db="EMBL/GenBank/DDBJ databases">
        <authorList>
            <person name="Zhu J."/>
            <person name="Qi W."/>
            <person name="Song R."/>
        </authorList>
    </citation>
    <scope>NUCLEOTIDE SEQUENCE [LARGE SCALE GENOMIC DNA]</scope>
</reference>
<dbReference type="InterPro" id="IPR036390">
    <property type="entry name" value="WH_DNA-bd_sf"/>
</dbReference>
<dbReference type="GO" id="GO:0009507">
    <property type="term" value="C:chloroplast"/>
    <property type="evidence" value="ECO:0007669"/>
    <property type="project" value="TreeGrafter"/>
</dbReference>
<dbReference type="Pfam" id="PF11523">
    <property type="entry name" value="DUF3223"/>
    <property type="match status" value="1"/>
</dbReference>
<dbReference type="Proteomes" id="UP000041254">
    <property type="component" value="Unassembled WGS sequence"/>
</dbReference>
<dbReference type="GO" id="GO:0003723">
    <property type="term" value="F:RNA binding"/>
    <property type="evidence" value="ECO:0007669"/>
    <property type="project" value="UniProtKB-UniRule"/>
</dbReference>
<dbReference type="Gene3D" id="1.10.10.10">
    <property type="entry name" value="Winged helix-like DNA-binding domain superfamily/Winged helix DNA-binding domain"/>
    <property type="match status" value="1"/>
</dbReference>
<dbReference type="PANTHER" id="PTHR33415">
    <property type="entry name" value="PROTEIN EMBRYO DEFECTIVE 514"/>
    <property type="match status" value="1"/>
</dbReference>
<feature type="compositionally biased region" description="Basic and acidic residues" evidence="3">
    <location>
        <begin position="422"/>
        <end position="431"/>
    </location>
</feature>
<evidence type="ECO:0000256" key="3">
    <source>
        <dbReference type="SAM" id="MobiDB-lite"/>
    </source>
</evidence>
<organism evidence="5 6">
    <name type="scientific">Vitrella brassicaformis (strain CCMP3155)</name>
    <dbReference type="NCBI Taxonomy" id="1169540"/>
    <lineage>
        <taxon>Eukaryota</taxon>
        <taxon>Sar</taxon>
        <taxon>Alveolata</taxon>
        <taxon>Colpodellida</taxon>
        <taxon>Vitrellaceae</taxon>
        <taxon>Vitrella</taxon>
    </lineage>
</organism>
<feature type="compositionally biased region" description="Low complexity" evidence="3">
    <location>
        <begin position="383"/>
        <end position="410"/>
    </location>
</feature>
<dbReference type="VEuPathDB" id="CryptoDB:Vbra_21314"/>
<dbReference type="STRING" id="1169540.A0A0G4FKC8"/>
<keyword evidence="1 2" id="KW-0694">RNA-binding</keyword>
<dbReference type="Pfam" id="PF05383">
    <property type="entry name" value="La"/>
    <property type="match status" value="1"/>
</dbReference>
<accession>A0A0G4FKC8</accession>
<dbReference type="OrthoDB" id="409625at2759"/>
<name>A0A0G4FKC8_VITBC</name>
<dbReference type="Gene3D" id="3.10.450.40">
    <property type="match status" value="1"/>
</dbReference>
<feature type="compositionally biased region" description="Basic and acidic residues" evidence="3">
    <location>
        <begin position="16"/>
        <end position="26"/>
    </location>
</feature>
<evidence type="ECO:0000259" key="4">
    <source>
        <dbReference type="PROSITE" id="PS50961"/>
    </source>
</evidence>
<evidence type="ECO:0000313" key="6">
    <source>
        <dbReference type="Proteomes" id="UP000041254"/>
    </source>
</evidence>
<dbReference type="SMART" id="SM00715">
    <property type="entry name" value="LA"/>
    <property type="match status" value="1"/>
</dbReference>
<feature type="domain" description="HTH La-type RNA-binding" evidence="4">
    <location>
        <begin position="47"/>
        <end position="139"/>
    </location>
</feature>
<dbReference type="InterPro" id="IPR006630">
    <property type="entry name" value="La_HTH"/>
</dbReference>
<dbReference type="AlphaFoldDB" id="A0A0G4FKC8"/>
<feature type="region of interest" description="Disordered" evidence="3">
    <location>
        <begin position="1"/>
        <end position="47"/>
    </location>
</feature>
<dbReference type="PANTHER" id="PTHR33415:SF21">
    <property type="entry name" value="OS04G0572600 PROTEIN"/>
    <property type="match status" value="1"/>
</dbReference>